<dbReference type="InterPro" id="IPR028087">
    <property type="entry name" value="Tad_N"/>
</dbReference>
<dbReference type="Proteomes" id="UP001157355">
    <property type="component" value="Unassembled WGS sequence"/>
</dbReference>
<proteinExistence type="predicted"/>
<dbReference type="EMBL" id="BSPP01000007">
    <property type="protein sequence ID" value="GLS86975.1"/>
    <property type="molecule type" value="Genomic_DNA"/>
</dbReference>
<accession>A0AA37X1W7</accession>
<dbReference type="SUPFAM" id="SSF53300">
    <property type="entry name" value="vWA-like"/>
    <property type="match status" value="1"/>
</dbReference>
<dbReference type="AlphaFoldDB" id="A0AA37X1W7"/>
<comment type="caution">
    <text evidence="2">The sequence shown here is derived from an EMBL/GenBank/DDBJ whole genome shotgun (WGS) entry which is preliminary data.</text>
</comment>
<dbReference type="InterPro" id="IPR036465">
    <property type="entry name" value="vWFA_dom_sf"/>
</dbReference>
<organism evidence="2 3">
    <name type="scientific">Cypionkella aquatica</name>
    <dbReference type="NCBI Taxonomy" id="1756042"/>
    <lineage>
        <taxon>Bacteria</taxon>
        <taxon>Pseudomonadati</taxon>
        <taxon>Pseudomonadota</taxon>
        <taxon>Alphaproteobacteria</taxon>
        <taxon>Rhodobacterales</taxon>
        <taxon>Paracoccaceae</taxon>
        <taxon>Cypionkella</taxon>
    </lineage>
</organism>
<evidence type="ECO:0000259" key="1">
    <source>
        <dbReference type="Pfam" id="PF13400"/>
    </source>
</evidence>
<protein>
    <recommendedName>
        <fullName evidence="1">Putative Flp pilus-assembly TadG-like N-terminal domain-containing protein</fullName>
    </recommendedName>
</protein>
<evidence type="ECO:0000313" key="3">
    <source>
        <dbReference type="Proteomes" id="UP001157355"/>
    </source>
</evidence>
<gene>
    <name evidence="2" type="ORF">GCM10010873_19490</name>
</gene>
<name>A0AA37X1W7_9RHOB</name>
<keyword evidence="3" id="KW-1185">Reference proteome</keyword>
<evidence type="ECO:0000313" key="2">
    <source>
        <dbReference type="EMBL" id="GLS86975.1"/>
    </source>
</evidence>
<sequence>MSFAPSARANSRKLLNAALRFRRDEDGALIIFGLVLFLLMAMMGGVAIDVMRYEAVRTNLQNSLDRCTLMAASLDQRLDPESVVDDCIAKAGFAENLESVEVVQSLNARSVVANGRVDTKPFFLHMIGINEFDALGASGAQQMITNVEISLVLDVSGSMAGAKLANLKVAAAEFVDNMLANDPNHRISISIVPYNAQVNLGSVLRAKYQATNLHGVADVNCLELPTSVFNAPGIPRNINLPMMAYADYAYGTNQTNAAVSPTGSYALPNYSNVFCTKAPSNIVRLPSQNATALKSQINGLVAGGNTSITLGMKWGLALLDPSARGMYSELIGANQMGANLSGRPFAYTDPESIKVVVLMTDGDHVAHARIVDSYKTGPTSAKTNTIFKSTTDGQYSVYYPTRAGNKYWVPHLSTWSATPYPSVANSRAQDWQDIWSNLKASYVAWQFFARPQGATSSDRTTIYNNKMSDMAQTYASVAGMNNSLQQSCTLAKQNNVLVYGIAFEAPPGGQAQISQCASSESYYFDAQNGTEIRAAFRTIASNLSQLKLTQ</sequence>
<dbReference type="Gene3D" id="3.40.50.410">
    <property type="entry name" value="von Willebrand factor, type A domain"/>
    <property type="match status" value="1"/>
</dbReference>
<feature type="domain" description="Putative Flp pilus-assembly TadG-like N-terminal" evidence="1">
    <location>
        <begin position="28"/>
        <end position="73"/>
    </location>
</feature>
<dbReference type="RefSeq" id="WP_284325157.1">
    <property type="nucleotide sequence ID" value="NZ_BSPP01000007.1"/>
</dbReference>
<dbReference type="Pfam" id="PF13400">
    <property type="entry name" value="Tad"/>
    <property type="match status" value="1"/>
</dbReference>
<reference evidence="2 3" key="1">
    <citation type="journal article" date="2014" name="Int. J. Syst. Evol. Microbiol.">
        <title>Complete genome sequence of Corynebacterium casei LMG S-19264T (=DSM 44701T), isolated from a smear-ripened cheese.</title>
        <authorList>
            <consortium name="US DOE Joint Genome Institute (JGI-PGF)"/>
            <person name="Walter F."/>
            <person name="Albersmeier A."/>
            <person name="Kalinowski J."/>
            <person name="Ruckert C."/>
        </authorList>
    </citation>
    <scope>NUCLEOTIDE SEQUENCE [LARGE SCALE GENOMIC DNA]</scope>
    <source>
        <strain evidence="2 3">NBRC 111766</strain>
    </source>
</reference>